<organism evidence="4 5">
    <name type="scientific">Dongia soli</name>
    <dbReference type="NCBI Taxonomy" id="600628"/>
    <lineage>
        <taxon>Bacteria</taxon>
        <taxon>Pseudomonadati</taxon>
        <taxon>Pseudomonadota</taxon>
        <taxon>Alphaproteobacteria</taxon>
        <taxon>Rhodospirillales</taxon>
        <taxon>Dongiaceae</taxon>
        <taxon>Dongia</taxon>
    </lineage>
</organism>
<dbReference type="CDD" id="cd01004">
    <property type="entry name" value="PBP2_MidA_like"/>
    <property type="match status" value="1"/>
</dbReference>
<dbReference type="SUPFAM" id="SSF53850">
    <property type="entry name" value="Periplasmic binding protein-like II"/>
    <property type="match status" value="1"/>
</dbReference>
<proteinExistence type="predicted"/>
<evidence type="ECO:0000256" key="2">
    <source>
        <dbReference type="SAM" id="SignalP"/>
    </source>
</evidence>
<keyword evidence="5" id="KW-1185">Reference proteome</keyword>
<dbReference type="PANTHER" id="PTHR35936:SF17">
    <property type="entry name" value="ARGININE-BINDING EXTRACELLULAR PROTEIN ARTP"/>
    <property type="match status" value="1"/>
</dbReference>
<reference evidence="4 5" key="1">
    <citation type="journal article" date="2016" name="Antonie Van Leeuwenhoek">
        <title>Dongia soli sp. nov., isolated from soil from Dokdo, Korea.</title>
        <authorList>
            <person name="Kim D.U."/>
            <person name="Lee H."/>
            <person name="Kim H."/>
            <person name="Kim S.G."/>
            <person name="Ka J.O."/>
        </authorList>
    </citation>
    <scope>NUCLEOTIDE SEQUENCE [LARGE SCALE GENOMIC DNA]</scope>
    <source>
        <strain evidence="4 5">D78</strain>
    </source>
</reference>
<comment type="caution">
    <text evidence="4">The sequence shown here is derived from an EMBL/GenBank/DDBJ whole genome shotgun (WGS) entry which is preliminary data.</text>
</comment>
<protein>
    <submittedName>
        <fullName evidence="4">ABC transporter substrate-binding protein</fullName>
    </submittedName>
</protein>
<dbReference type="EMBL" id="JAXCLW010000002">
    <property type="protein sequence ID" value="MDY0883604.1"/>
    <property type="molecule type" value="Genomic_DNA"/>
</dbReference>
<dbReference type="PANTHER" id="PTHR35936">
    <property type="entry name" value="MEMBRANE-BOUND LYTIC MUREIN TRANSGLYCOSYLASE F"/>
    <property type="match status" value="1"/>
</dbReference>
<evidence type="ECO:0000313" key="5">
    <source>
        <dbReference type="Proteomes" id="UP001279642"/>
    </source>
</evidence>
<accession>A0ABU5EBF2</accession>
<feature type="domain" description="Solute-binding protein family 3/N-terminal" evidence="3">
    <location>
        <begin position="46"/>
        <end position="275"/>
    </location>
</feature>
<feature type="signal peptide" evidence="2">
    <location>
        <begin position="1"/>
        <end position="25"/>
    </location>
</feature>
<evidence type="ECO:0000259" key="3">
    <source>
        <dbReference type="SMART" id="SM00062"/>
    </source>
</evidence>
<dbReference type="RefSeq" id="WP_320508634.1">
    <property type="nucleotide sequence ID" value="NZ_JAXCLW010000002.1"/>
</dbReference>
<dbReference type="Gene3D" id="3.40.190.10">
    <property type="entry name" value="Periplasmic binding protein-like II"/>
    <property type="match status" value="2"/>
</dbReference>
<dbReference type="Pfam" id="PF00497">
    <property type="entry name" value="SBP_bac_3"/>
    <property type="match status" value="1"/>
</dbReference>
<evidence type="ECO:0000256" key="1">
    <source>
        <dbReference type="ARBA" id="ARBA00022729"/>
    </source>
</evidence>
<evidence type="ECO:0000313" key="4">
    <source>
        <dbReference type="EMBL" id="MDY0883604.1"/>
    </source>
</evidence>
<keyword evidence="1 2" id="KW-0732">Signal</keyword>
<dbReference type="SMART" id="SM00062">
    <property type="entry name" value="PBPb"/>
    <property type="match status" value="1"/>
</dbReference>
<dbReference type="Proteomes" id="UP001279642">
    <property type="component" value="Unassembled WGS sequence"/>
</dbReference>
<name>A0ABU5EBF2_9PROT</name>
<feature type="chain" id="PRO_5046158486" evidence="2">
    <location>
        <begin position="26"/>
        <end position="289"/>
    </location>
</feature>
<gene>
    <name evidence="4" type="ORF">SMD27_12180</name>
</gene>
<dbReference type="InterPro" id="IPR001638">
    <property type="entry name" value="Solute-binding_3/MltF_N"/>
</dbReference>
<sequence>MSRVSVILKRSLIGLMAASTVAVVAARADDAPFKHLLPDAIQSQGFLSVASEIQYPPFETFAEDNKTVVGIDADIAAAIGKELGVELRFVSTSFDAIIPGLVAKRYDMAMSAMTDNKTRQQQVDFVDYFGSGGGIMARTADKDKYVTLDDLCGVTVGLAKGTTEVNDAEQQSAKCQKQGKPAIDSQVFARQDQMILALQSGRVNVVMADAPNAAATAQNSKGQLVLTGPAYTKSVFGIVIPKGSDQLAKAIQAAVQKIMDDGTYLEILKKYGQENNAITTATINGGVTD</sequence>